<sequence length="139" mass="16588">MKNPKAILDTSTVGVYELKKYILRRSMKKIDAILRKTRRIRKMTADFYERIDDVPPLETDEQAERHAKKINDFQRGIGRRWGEIWLDKEEIYATIATLYELADVRKKYPDIVEPESIPSWVDIRREIECRMKKTICAKE</sequence>
<proteinExistence type="predicted"/>
<evidence type="ECO:0000313" key="1">
    <source>
        <dbReference type="EMBL" id="PJB04350.1"/>
    </source>
</evidence>
<dbReference type="Proteomes" id="UP000228888">
    <property type="component" value="Unassembled WGS sequence"/>
</dbReference>
<dbReference type="EMBL" id="PFUW01000009">
    <property type="protein sequence ID" value="PJB04350.1"/>
    <property type="molecule type" value="Genomic_DNA"/>
</dbReference>
<dbReference type="AlphaFoldDB" id="A0A2H9QTK8"/>
<protein>
    <submittedName>
        <fullName evidence="1">Uncharacterized protein</fullName>
    </submittedName>
</protein>
<name>A0A2H9QTK8_HUBC1</name>
<organism evidence="1 2">
    <name type="scientific">Huberarchaeum crystalense</name>
    <dbReference type="NCBI Taxonomy" id="2014257"/>
    <lineage>
        <taxon>Archaea</taxon>
        <taxon>Candidatus Huberarchaeota</taxon>
        <taxon>Candidatus Huberarchaeia</taxon>
        <taxon>Candidatus Huberarchaeales</taxon>
        <taxon>Candidatus Huberarchaeaceae</taxon>
        <taxon>Candidatus Huberarchaeum</taxon>
    </lineage>
</organism>
<accession>A0A2H9QTK8</accession>
<evidence type="ECO:0000313" key="2">
    <source>
        <dbReference type="Proteomes" id="UP000228888"/>
    </source>
</evidence>
<gene>
    <name evidence="1" type="ORF">CO124_00440</name>
</gene>
<comment type="caution">
    <text evidence="1">The sequence shown here is derived from an EMBL/GenBank/DDBJ whole genome shotgun (WGS) entry which is preliminary data.</text>
</comment>
<reference evidence="2" key="1">
    <citation type="submission" date="2017-09" db="EMBL/GenBank/DDBJ databases">
        <title>Depth-based differentiation of microbial function through sediment-hosted aquifers and enrichment of novel symbionts in the deep terrestrial subsurface.</title>
        <authorList>
            <person name="Probst A.J."/>
            <person name="Ladd B."/>
            <person name="Jarett J.K."/>
            <person name="Geller-Mcgrath D.E."/>
            <person name="Sieber C.M.K."/>
            <person name="Emerson J.B."/>
            <person name="Anantharaman K."/>
            <person name="Thomas B.C."/>
            <person name="Malmstrom R."/>
            <person name="Stieglmeier M."/>
            <person name="Klingl A."/>
            <person name="Woyke T."/>
            <person name="Ryan C.M."/>
            <person name="Banfield J.F."/>
        </authorList>
    </citation>
    <scope>NUCLEOTIDE SEQUENCE [LARGE SCALE GENOMIC DNA]</scope>
</reference>